<accession>A0ABQ9TFH9</accession>
<protein>
    <submittedName>
        <fullName evidence="2">Uncharacterized protein</fullName>
    </submittedName>
</protein>
<comment type="caution">
    <text evidence="2">The sequence shown here is derived from an EMBL/GenBank/DDBJ whole genome shotgun (WGS) entry which is preliminary data.</text>
</comment>
<evidence type="ECO:0000256" key="1">
    <source>
        <dbReference type="SAM" id="MobiDB-lite"/>
    </source>
</evidence>
<proteinExistence type="predicted"/>
<name>A0ABQ9TFH9_SAGOE</name>
<keyword evidence="3" id="KW-1185">Reference proteome</keyword>
<evidence type="ECO:0000313" key="3">
    <source>
        <dbReference type="Proteomes" id="UP001266305"/>
    </source>
</evidence>
<evidence type="ECO:0000313" key="2">
    <source>
        <dbReference type="EMBL" id="KAK2083461.1"/>
    </source>
</evidence>
<sequence>MAHEIPAVLEGQGPADSQDAMSAHKPKNSEAQDPLNVEKPQEALECQETAAQLEFLELPLPQEPLEPSNAQEFLELSAVQ</sequence>
<organism evidence="2 3">
    <name type="scientific">Saguinus oedipus</name>
    <name type="common">Cotton-top tamarin</name>
    <name type="synonym">Oedipomidas oedipus</name>
    <dbReference type="NCBI Taxonomy" id="9490"/>
    <lineage>
        <taxon>Eukaryota</taxon>
        <taxon>Metazoa</taxon>
        <taxon>Chordata</taxon>
        <taxon>Craniata</taxon>
        <taxon>Vertebrata</taxon>
        <taxon>Euteleostomi</taxon>
        <taxon>Mammalia</taxon>
        <taxon>Eutheria</taxon>
        <taxon>Euarchontoglires</taxon>
        <taxon>Primates</taxon>
        <taxon>Haplorrhini</taxon>
        <taxon>Platyrrhini</taxon>
        <taxon>Cebidae</taxon>
        <taxon>Callitrichinae</taxon>
        <taxon>Saguinus</taxon>
    </lineage>
</organism>
<dbReference type="EMBL" id="JASSZA010000023">
    <property type="protein sequence ID" value="KAK2083461.1"/>
    <property type="molecule type" value="Genomic_DNA"/>
</dbReference>
<dbReference type="Proteomes" id="UP001266305">
    <property type="component" value="Unassembled WGS sequence"/>
</dbReference>
<gene>
    <name evidence="2" type="ORF">P7K49_038697</name>
</gene>
<reference evidence="2 3" key="1">
    <citation type="submission" date="2023-05" db="EMBL/GenBank/DDBJ databases">
        <title>B98-5 Cell Line De Novo Hybrid Assembly: An Optical Mapping Approach.</title>
        <authorList>
            <person name="Kananen K."/>
            <person name="Auerbach J.A."/>
            <person name="Kautto E."/>
            <person name="Blachly J.S."/>
        </authorList>
    </citation>
    <scope>NUCLEOTIDE SEQUENCE [LARGE SCALE GENOMIC DNA]</scope>
    <source>
        <strain evidence="2">B95-8</strain>
        <tissue evidence="2">Cell line</tissue>
    </source>
</reference>
<feature type="region of interest" description="Disordered" evidence="1">
    <location>
        <begin position="1"/>
        <end position="41"/>
    </location>
</feature>
<feature type="region of interest" description="Disordered" evidence="1">
    <location>
        <begin position="60"/>
        <end position="80"/>
    </location>
</feature>